<gene>
    <name evidence="6" type="ORF">FH969_02065</name>
</gene>
<dbReference type="InterPro" id="IPR000683">
    <property type="entry name" value="Gfo/Idh/MocA-like_OxRdtase_N"/>
</dbReference>
<evidence type="ECO:0000313" key="7">
    <source>
        <dbReference type="Proteomes" id="UP000313849"/>
    </source>
</evidence>
<evidence type="ECO:0000256" key="1">
    <source>
        <dbReference type="ARBA" id="ARBA00010928"/>
    </source>
</evidence>
<comment type="similarity">
    <text evidence="1">Belongs to the Gfo/Idh/MocA family.</text>
</comment>
<dbReference type="InterPro" id="IPR055170">
    <property type="entry name" value="GFO_IDH_MocA-like_dom"/>
</dbReference>
<dbReference type="PANTHER" id="PTHR22604:SF105">
    <property type="entry name" value="TRANS-1,2-DIHYDROBENZENE-1,2-DIOL DEHYDROGENASE"/>
    <property type="match status" value="1"/>
</dbReference>
<evidence type="ECO:0000256" key="3">
    <source>
        <dbReference type="ARBA" id="ARBA00023027"/>
    </source>
</evidence>
<dbReference type="InterPro" id="IPR050984">
    <property type="entry name" value="Gfo/Idh/MocA_domain"/>
</dbReference>
<dbReference type="SUPFAM" id="SSF55347">
    <property type="entry name" value="Glyceraldehyde-3-phosphate dehydrogenase-like, C-terminal domain"/>
    <property type="match status" value="1"/>
</dbReference>
<dbReference type="PANTHER" id="PTHR22604">
    <property type="entry name" value="OXIDOREDUCTASES"/>
    <property type="match status" value="1"/>
</dbReference>
<evidence type="ECO:0000256" key="2">
    <source>
        <dbReference type="ARBA" id="ARBA00023002"/>
    </source>
</evidence>
<evidence type="ECO:0000259" key="4">
    <source>
        <dbReference type="Pfam" id="PF01408"/>
    </source>
</evidence>
<dbReference type="InterPro" id="IPR036291">
    <property type="entry name" value="NAD(P)-bd_dom_sf"/>
</dbReference>
<dbReference type="EMBL" id="VENP01000004">
    <property type="protein sequence ID" value="TNU76759.1"/>
    <property type="molecule type" value="Genomic_DNA"/>
</dbReference>
<dbReference type="GO" id="GO:0016491">
    <property type="term" value="F:oxidoreductase activity"/>
    <property type="evidence" value="ECO:0007669"/>
    <property type="project" value="UniProtKB-KW"/>
</dbReference>
<dbReference type="Pfam" id="PF22725">
    <property type="entry name" value="GFO_IDH_MocA_C3"/>
    <property type="match status" value="1"/>
</dbReference>
<evidence type="ECO:0000313" key="6">
    <source>
        <dbReference type="EMBL" id="TNU76759.1"/>
    </source>
</evidence>
<feature type="domain" description="GFO/IDH/MocA-like oxidoreductase" evidence="5">
    <location>
        <begin position="143"/>
        <end position="258"/>
    </location>
</feature>
<evidence type="ECO:0000259" key="5">
    <source>
        <dbReference type="Pfam" id="PF22725"/>
    </source>
</evidence>
<proteinExistence type="inferred from homology"/>
<keyword evidence="3" id="KW-0520">NAD</keyword>
<comment type="caution">
    <text evidence="6">The sequence shown here is derived from an EMBL/GenBank/DDBJ whole genome shotgun (WGS) entry which is preliminary data.</text>
</comment>
<sequence>MRPADAYPDPADAPALRWGILAPGGIARRFAHEIPRYTASRVVAVGSRDLGRAEAFAADHDIPRAYGSYAELVADGEVDAVYVASPHSAHLELASLALTAGRPVLVEKSLTRNAAEARELFDLAASRGLFAMEAMWSRFLPHYRAVVDAVHDGAIGEVLTVTAQHGQHLVFGPEHRLWDPALAGGAMLDLTVYPLSFAHALLGVPDQVHAFGALSELGVDTGETVVLRYGERTVAVAQASLETAMANEATIAGTHGRIDLAGSFYTPVEVALSTHDGASWRLPVQHEGGFQFQAAEVARRVAAGETSSPLMSWQASVEVMELMDEARAQLGVVFPGE</sequence>
<accession>A0A5C5BGZ4</accession>
<dbReference type="SUPFAM" id="SSF51735">
    <property type="entry name" value="NAD(P)-binding Rossmann-fold domains"/>
    <property type="match status" value="1"/>
</dbReference>
<keyword evidence="7" id="KW-1185">Reference proteome</keyword>
<dbReference type="Proteomes" id="UP000313849">
    <property type="component" value="Unassembled WGS sequence"/>
</dbReference>
<dbReference type="Gene3D" id="3.30.360.10">
    <property type="entry name" value="Dihydrodipicolinate Reductase, domain 2"/>
    <property type="match status" value="1"/>
</dbReference>
<feature type="domain" description="Gfo/Idh/MocA-like oxidoreductase N-terminal" evidence="4">
    <location>
        <begin position="18"/>
        <end position="131"/>
    </location>
</feature>
<name>A0A5C5BGZ4_9MICO</name>
<organism evidence="6 7">
    <name type="scientific">Miniimonas arenae</name>
    <dbReference type="NCBI Taxonomy" id="676201"/>
    <lineage>
        <taxon>Bacteria</taxon>
        <taxon>Bacillati</taxon>
        <taxon>Actinomycetota</taxon>
        <taxon>Actinomycetes</taxon>
        <taxon>Micrococcales</taxon>
        <taxon>Beutenbergiaceae</taxon>
        <taxon>Miniimonas</taxon>
    </lineage>
</organism>
<reference evidence="6 7" key="1">
    <citation type="submission" date="2019-06" db="EMBL/GenBank/DDBJ databases">
        <title>Draft genome sequence of Miniimonas arenae KCTC 19750T isolated from sea sand.</title>
        <authorList>
            <person name="Park S.-J."/>
        </authorList>
    </citation>
    <scope>NUCLEOTIDE SEQUENCE [LARGE SCALE GENOMIC DNA]</scope>
    <source>
        <strain evidence="6 7">KCTC 19750</strain>
    </source>
</reference>
<dbReference type="AlphaFoldDB" id="A0A5C5BGZ4"/>
<protein>
    <submittedName>
        <fullName evidence="6">Gfo/Idh/MocA family oxidoreductase</fullName>
    </submittedName>
</protein>
<dbReference type="Pfam" id="PF01408">
    <property type="entry name" value="GFO_IDH_MocA"/>
    <property type="match status" value="1"/>
</dbReference>
<keyword evidence="2" id="KW-0560">Oxidoreductase</keyword>
<dbReference type="Gene3D" id="3.40.50.720">
    <property type="entry name" value="NAD(P)-binding Rossmann-like Domain"/>
    <property type="match status" value="1"/>
</dbReference>
<dbReference type="OrthoDB" id="9815825at2"/>
<dbReference type="GO" id="GO:0000166">
    <property type="term" value="F:nucleotide binding"/>
    <property type="evidence" value="ECO:0007669"/>
    <property type="project" value="InterPro"/>
</dbReference>